<feature type="compositionally biased region" description="Polar residues" evidence="1">
    <location>
        <begin position="1"/>
        <end position="11"/>
    </location>
</feature>
<evidence type="ECO:0000313" key="3">
    <source>
        <dbReference type="Proteomes" id="UP000004810"/>
    </source>
</evidence>
<dbReference type="EMBL" id="ADBV01015174">
    <property type="protein sequence ID" value="EJW72889.1"/>
    <property type="molecule type" value="Genomic_DNA"/>
</dbReference>
<evidence type="ECO:0000313" key="2">
    <source>
        <dbReference type="EMBL" id="EJW72889.1"/>
    </source>
</evidence>
<dbReference type="AlphaFoldDB" id="J9EBW1"/>
<evidence type="ECO:0000256" key="1">
    <source>
        <dbReference type="SAM" id="MobiDB-lite"/>
    </source>
</evidence>
<sequence length="226" mass="26759">MKSFNSSPNRTLKTKSDKGSMSPRFMIKSVNGEAEEAGAFRRNFVNIEANMQMNSNYWKFYNDVIHDEIRKRQEVDECLRDGAKTFRQIFNKLIEGDTFAYYSYMVDFIVVRSHLYEILDDYVRMTSYTFRTEMLKFLRYIDEKSRENITVNTLRKLINASDGDFMEELLSYARNADIFLKFIEKHTSLIELAEAFGEQFIFLRGTYISDCNIFIPKFHFPRSLPS</sequence>
<reference evidence="3" key="1">
    <citation type="submission" date="2012-08" db="EMBL/GenBank/DDBJ databases">
        <title>The Genome Sequence of Wuchereria bancrofti.</title>
        <authorList>
            <person name="Nutman T.B."/>
            <person name="Fink D.L."/>
            <person name="Russ C."/>
            <person name="Young S."/>
            <person name="Zeng Q."/>
            <person name="Koehrsen M."/>
            <person name="Alvarado L."/>
            <person name="Berlin A."/>
            <person name="Chapman S.B."/>
            <person name="Chen Z."/>
            <person name="Freedman E."/>
            <person name="Gellesch M."/>
            <person name="Goldberg J."/>
            <person name="Griggs A."/>
            <person name="Gujja S."/>
            <person name="Heilman E.R."/>
            <person name="Heiman D."/>
            <person name="Hepburn T."/>
            <person name="Howarth C."/>
            <person name="Jen D."/>
            <person name="Larson L."/>
            <person name="Lewis B."/>
            <person name="Mehta T."/>
            <person name="Park D."/>
            <person name="Pearson M."/>
            <person name="Roberts A."/>
            <person name="Saif S."/>
            <person name="Shea T."/>
            <person name="Shenoy N."/>
            <person name="Sisk P."/>
            <person name="Stolte C."/>
            <person name="Sykes S."/>
            <person name="Walk T."/>
            <person name="White J."/>
            <person name="Yandava C."/>
            <person name="Haas B."/>
            <person name="Henn M.R."/>
            <person name="Nusbaum C."/>
            <person name="Birren B."/>
        </authorList>
    </citation>
    <scope>NUCLEOTIDE SEQUENCE [LARGE SCALE GENOMIC DNA]</scope>
    <source>
        <strain evidence="3">NA</strain>
    </source>
</reference>
<dbReference type="Proteomes" id="UP000004810">
    <property type="component" value="Unassembled WGS sequence"/>
</dbReference>
<name>J9EBW1_WUCBA</name>
<protein>
    <submittedName>
        <fullName evidence="2">Uncharacterized protein</fullName>
    </submittedName>
</protein>
<gene>
    <name evidence="2" type="ORF">WUBG_16199</name>
</gene>
<comment type="caution">
    <text evidence="2">The sequence shown here is derived from an EMBL/GenBank/DDBJ whole genome shotgun (WGS) entry which is preliminary data.</text>
</comment>
<organism evidence="2 3">
    <name type="scientific">Wuchereria bancrofti</name>
    <dbReference type="NCBI Taxonomy" id="6293"/>
    <lineage>
        <taxon>Eukaryota</taxon>
        <taxon>Metazoa</taxon>
        <taxon>Ecdysozoa</taxon>
        <taxon>Nematoda</taxon>
        <taxon>Chromadorea</taxon>
        <taxon>Rhabditida</taxon>
        <taxon>Spirurina</taxon>
        <taxon>Spiruromorpha</taxon>
        <taxon>Filarioidea</taxon>
        <taxon>Onchocercidae</taxon>
        <taxon>Wuchereria</taxon>
    </lineage>
</organism>
<feature type="region of interest" description="Disordered" evidence="1">
    <location>
        <begin position="1"/>
        <end position="22"/>
    </location>
</feature>
<accession>J9EBW1</accession>
<proteinExistence type="predicted"/>